<gene>
    <name evidence="1" type="ORF">EV679_1919</name>
</gene>
<proteinExistence type="predicted"/>
<dbReference type="AlphaFoldDB" id="A0A4Q7MU53"/>
<protein>
    <recommendedName>
        <fullName evidence="3">Transposase (putative) YhgA-like domain-containing protein</fullName>
    </recommendedName>
</protein>
<organism evidence="1 2">
    <name type="scientific">Kerstersia gyiorum</name>
    <dbReference type="NCBI Taxonomy" id="206506"/>
    <lineage>
        <taxon>Bacteria</taxon>
        <taxon>Pseudomonadati</taxon>
        <taxon>Pseudomonadota</taxon>
        <taxon>Betaproteobacteria</taxon>
        <taxon>Burkholderiales</taxon>
        <taxon>Alcaligenaceae</taxon>
        <taxon>Kerstersia</taxon>
    </lineage>
</organism>
<evidence type="ECO:0000313" key="1">
    <source>
        <dbReference type="EMBL" id="RZS70512.1"/>
    </source>
</evidence>
<comment type="caution">
    <text evidence="1">The sequence shown here is derived from an EMBL/GenBank/DDBJ whole genome shotgun (WGS) entry which is preliminary data.</text>
</comment>
<sequence>MPARRRTDADGRWKDALDVYFQPCLQLFWPSLHALIDWRQPPQFLDKALQALTLSKGRNRRYVDKLASVQLLQGERICLLVHMEVQARLQAGFAGRMFEYFVRLRETYPDQPIVQLAIVTRGRPDQDRLAYCYEPLGKNFLSLNFSLPMLNLQGWRDRDAELAALAAHNPFALLVQAELAAARQGDPTCHTLPASKESLSAGAVWKGRPKACVTPCAACWNSALAVCRKQPGSACSKRARKTCSTA</sequence>
<dbReference type="EMBL" id="SGWZ01000002">
    <property type="protein sequence ID" value="RZS70512.1"/>
    <property type="molecule type" value="Genomic_DNA"/>
</dbReference>
<reference evidence="1 2" key="1">
    <citation type="submission" date="2019-02" db="EMBL/GenBank/DDBJ databases">
        <title>Genomic Encyclopedia of Type Strains, Phase IV (KMG-IV): sequencing the most valuable type-strain genomes for metagenomic binning, comparative biology and taxonomic classification.</title>
        <authorList>
            <person name="Goeker M."/>
        </authorList>
    </citation>
    <scope>NUCLEOTIDE SEQUENCE [LARGE SCALE GENOMIC DNA]</scope>
    <source>
        <strain evidence="1 2">DSM 16618</strain>
    </source>
</reference>
<evidence type="ECO:0008006" key="3">
    <source>
        <dbReference type="Google" id="ProtNLM"/>
    </source>
</evidence>
<accession>A0A4Q7MU53</accession>
<name>A0A4Q7MU53_9BURK</name>
<evidence type="ECO:0000313" key="2">
    <source>
        <dbReference type="Proteomes" id="UP000292039"/>
    </source>
</evidence>
<dbReference type="Proteomes" id="UP000292039">
    <property type="component" value="Unassembled WGS sequence"/>
</dbReference>